<dbReference type="Pfam" id="PF00069">
    <property type="entry name" value="Pkinase"/>
    <property type="match status" value="2"/>
</dbReference>
<dbReference type="PROSITE" id="PS00107">
    <property type="entry name" value="PROTEIN_KINASE_ATP"/>
    <property type="match status" value="1"/>
</dbReference>
<dbReference type="InterPro" id="IPR051334">
    <property type="entry name" value="SRPK"/>
</dbReference>
<evidence type="ECO:0000256" key="6">
    <source>
        <dbReference type="ARBA" id="ARBA00022840"/>
    </source>
</evidence>
<feature type="region of interest" description="Disordered" evidence="10">
    <location>
        <begin position="475"/>
        <end position="587"/>
    </location>
</feature>
<evidence type="ECO:0000256" key="7">
    <source>
        <dbReference type="ARBA" id="ARBA00047899"/>
    </source>
</evidence>
<protein>
    <recommendedName>
        <fullName evidence="1">non-specific serine/threonine protein kinase</fullName>
        <ecNumber evidence="1">2.7.11.1</ecNumber>
    </recommendedName>
</protein>
<keyword evidence="3" id="KW-0808">Transferase</keyword>
<dbReference type="SUPFAM" id="SSF56112">
    <property type="entry name" value="Protein kinase-like (PK-like)"/>
    <property type="match status" value="1"/>
</dbReference>
<evidence type="ECO:0000256" key="8">
    <source>
        <dbReference type="ARBA" id="ARBA00048679"/>
    </source>
</evidence>
<evidence type="ECO:0000256" key="9">
    <source>
        <dbReference type="PROSITE-ProRule" id="PRU10141"/>
    </source>
</evidence>
<accession>A0A8H6AK05</accession>
<comment type="catalytic activity">
    <reaction evidence="8">
        <text>L-seryl-[protein] + ATP = O-phospho-L-seryl-[protein] + ADP + H(+)</text>
        <dbReference type="Rhea" id="RHEA:17989"/>
        <dbReference type="Rhea" id="RHEA-COMP:9863"/>
        <dbReference type="Rhea" id="RHEA-COMP:11604"/>
        <dbReference type="ChEBI" id="CHEBI:15378"/>
        <dbReference type="ChEBI" id="CHEBI:29999"/>
        <dbReference type="ChEBI" id="CHEBI:30616"/>
        <dbReference type="ChEBI" id="CHEBI:83421"/>
        <dbReference type="ChEBI" id="CHEBI:456216"/>
        <dbReference type="EC" id="2.7.11.1"/>
    </reaction>
</comment>
<evidence type="ECO:0000256" key="5">
    <source>
        <dbReference type="ARBA" id="ARBA00022777"/>
    </source>
</evidence>
<evidence type="ECO:0000256" key="2">
    <source>
        <dbReference type="ARBA" id="ARBA00022527"/>
    </source>
</evidence>
<feature type="compositionally biased region" description="Polar residues" evidence="10">
    <location>
        <begin position="523"/>
        <end position="533"/>
    </location>
</feature>
<comment type="catalytic activity">
    <reaction evidence="7">
        <text>L-threonyl-[protein] + ATP = O-phospho-L-threonyl-[protein] + ADP + H(+)</text>
        <dbReference type="Rhea" id="RHEA:46608"/>
        <dbReference type="Rhea" id="RHEA-COMP:11060"/>
        <dbReference type="Rhea" id="RHEA-COMP:11605"/>
        <dbReference type="ChEBI" id="CHEBI:15378"/>
        <dbReference type="ChEBI" id="CHEBI:30013"/>
        <dbReference type="ChEBI" id="CHEBI:30616"/>
        <dbReference type="ChEBI" id="CHEBI:61977"/>
        <dbReference type="ChEBI" id="CHEBI:456216"/>
        <dbReference type="EC" id="2.7.11.1"/>
    </reaction>
</comment>
<dbReference type="RefSeq" id="XP_037187639.1">
    <property type="nucleotide sequence ID" value="XM_037342342.1"/>
</dbReference>
<keyword evidence="4 9" id="KW-0547">Nucleotide-binding</keyword>
<dbReference type="PROSITE" id="PS50011">
    <property type="entry name" value="PROTEIN_KINASE_DOM"/>
    <property type="match status" value="1"/>
</dbReference>
<sequence>MDNANIHVKHVESTADANARSNPKHAKPIDDAKYRAQPVEKNYGKGGFHPIHLEDTFKHDRYKVIHKLGHGGFATAWLARDTKRERYVALKILAARLSSTSKEVDMLRRMKSRRVNPEHDGRFYVMSLLDHFTHKGPNGDHLCLVSEVGGPSIKQFNSCPGEYKGSRRLEASVARNVCWQAIHGLNYIHSTGVVHGGLQCHITSFLLFHQLTTKLDVTPANILLQLANIDEWTEEQIYERLGVPQKTEIIYANSKLPVTDSSFPDYTVAPINMKEVNPKWIANDIIIIDFGIAFLQTAPSFDLGTPKSYCAPEFLFGCYRSAASDIWALGCTIFEIRTGSRLFKYDGIPNRDEMLIAAVRLLGVFPDEWWDAWKEGLQWYREQTEIDAKSAGNILDQILQTGTHDGDAPPHRHKLRNEALECIENFKEHPQTDMLDGTDQLVEMAEKLRTSEAEAILKSANLVGQGISISYSNKAENGSAAGSQSNPKSSEDKSSEFKSSKSKSSDAKSSEAKSSDAKSSEKTPSSEGLSTGRSPKKSFTKFSIPAEKPKTKTSANVSDSEDNETQSMVTSTEVERCGPEHSNSYLEPSGIKISTAEAKILEDLLRKSLRYLPEERSTALELSKHIWFSGISKEVN</sequence>
<evidence type="ECO:0000256" key="1">
    <source>
        <dbReference type="ARBA" id="ARBA00012513"/>
    </source>
</evidence>
<dbReference type="Gene3D" id="1.10.510.10">
    <property type="entry name" value="Transferase(Phosphotransferase) domain 1"/>
    <property type="match status" value="1"/>
</dbReference>
<keyword evidence="5" id="KW-0418">Kinase</keyword>
<evidence type="ECO:0000256" key="10">
    <source>
        <dbReference type="SAM" id="MobiDB-lite"/>
    </source>
</evidence>
<dbReference type="FunFam" id="3.30.200.20:FF:001333">
    <property type="entry name" value="Protein kinase, putative (AFU_orthologue AFUA_7G00740)"/>
    <property type="match status" value="1"/>
</dbReference>
<keyword evidence="13" id="KW-1185">Reference proteome</keyword>
<dbReference type="GO" id="GO:0050684">
    <property type="term" value="P:regulation of mRNA processing"/>
    <property type="evidence" value="ECO:0007669"/>
    <property type="project" value="TreeGrafter"/>
</dbReference>
<dbReference type="PANTHER" id="PTHR47634:SF9">
    <property type="entry name" value="PROTEIN KINASE DOMAIN-CONTAINING PROTEIN-RELATED"/>
    <property type="match status" value="1"/>
</dbReference>
<keyword evidence="6 9" id="KW-0067">ATP-binding</keyword>
<evidence type="ECO:0000313" key="12">
    <source>
        <dbReference type="EMBL" id="KAF5868690.1"/>
    </source>
</evidence>
<dbReference type="InterPro" id="IPR011009">
    <property type="entry name" value="Kinase-like_dom_sf"/>
</dbReference>
<dbReference type="GO" id="GO:0004674">
    <property type="term" value="F:protein serine/threonine kinase activity"/>
    <property type="evidence" value="ECO:0007669"/>
    <property type="project" value="UniProtKB-KW"/>
</dbReference>
<name>A0A8H6AK05_9HELO</name>
<organism evidence="12 13">
    <name type="scientific">Botrytis fragariae</name>
    <dbReference type="NCBI Taxonomy" id="1964551"/>
    <lineage>
        <taxon>Eukaryota</taxon>
        <taxon>Fungi</taxon>
        <taxon>Dikarya</taxon>
        <taxon>Ascomycota</taxon>
        <taxon>Pezizomycotina</taxon>
        <taxon>Leotiomycetes</taxon>
        <taxon>Helotiales</taxon>
        <taxon>Sclerotiniaceae</taxon>
        <taxon>Botrytis</taxon>
    </lineage>
</organism>
<dbReference type="Proteomes" id="UP000531561">
    <property type="component" value="Unassembled WGS sequence"/>
</dbReference>
<dbReference type="InterPro" id="IPR000719">
    <property type="entry name" value="Prot_kinase_dom"/>
</dbReference>
<evidence type="ECO:0000259" key="11">
    <source>
        <dbReference type="PROSITE" id="PS50011"/>
    </source>
</evidence>
<dbReference type="PANTHER" id="PTHR47634">
    <property type="entry name" value="PROTEIN KINASE DOMAIN-CONTAINING PROTEIN-RELATED"/>
    <property type="match status" value="1"/>
</dbReference>
<dbReference type="InterPro" id="IPR017441">
    <property type="entry name" value="Protein_kinase_ATP_BS"/>
</dbReference>
<dbReference type="EC" id="2.7.11.1" evidence="1"/>
<feature type="compositionally biased region" description="Basic and acidic residues" evidence="10">
    <location>
        <begin position="489"/>
        <end position="521"/>
    </location>
</feature>
<gene>
    <name evidence="12" type="ORF">Bfra_012020</name>
</gene>
<dbReference type="EMBL" id="JABFCT010000020">
    <property type="protein sequence ID" value="KAF5868690.1"/>
    <property type="molecule type" value="Genomic_DNA"/>
</dbReference>
<dbReference type="AlphaFoldDB" id="A0A8H6AK05"/>
<dbReference type="GO" id="GO:0000245">
    <property type="term" value="P:spliceosomal complex assembly"/>
    <property type="evidence" value="ECO:0007669"/>
    <property type="project" value="TreeGrafter"/>
</dbReference>
<comment type="caution">
    <text evidence="12">The sequence shown here is derived from an EMBL/GenBank/DDBJ whole genome shotgun (WGS) entry which is preliminary data.</text>
</comment>
<dbReference type="SMART" id="SM00220">
    <property type="entry name" value="S_TKc"/>
    <property type="match status" value="1"/>
</dbReference>
<reference evidence="12 13" key="1">
    <citation type="journal article" date="2020" name="Phytopathology">
        <title>A high-quality genome resource of Botrytis fragariae, a new and rapidly spreading fungal pathogen causing strawberry gray mold in the U.S.A.</title>
        <authorList>
            <person name="Wu Y."/>
            <person name="Saski C.A."/>
            <person name="Schnabel G."/>
            <person name="Xiao S."/>
            <person name="Hu M."/>
        </authorList>
    </citation>
    <scope>NUCLEOTIDE SEQUENCE [LARGE SCALE GENOMIC DNA]</scope>
    <source>
        <strain evidence="12 13">BVB16</strain>
    </source>
</reference>
<evidence type="ECO:0000256" key="3">
    <source>
        <dbReference type="ARBA" id="ARBA00022679"/>
    </source>
</evidence>
<feature type="binding site" evidence="9">
    <location>
        <position position="91"/>
    </location>
    <ligand>
        <name>ATP</name>
        <dbReference type="ChEBI" id="CHEBI:30616"/>
    </ligand>
</feature>
<dbReference type="GeneID" id="59266034"/>
<feature type="region of interest" description="Disordered" evidence="10">
    <location>
        <begin position="1"/>
        <end position="35"/>
    </location>
</feature>
<dbReference type="GO" id="GO:0005524">
    <property type="term" value="F:ATP binding"/>
    <property type="evidence" value="ECO:0007669"/>
    <property type="project" value="UniProtKB-UniRule"/>
</dbReference>
<evidence type="ECO:0000313" key="13">
    <source>
        <dbReference type="Proteomes" id="UP000531561"/>
    </source>
</evidence>
<dbReference type="OrthoDB" id="5979581at2759"/>
<feature type="domain" description="Protein kinase" evidence="11">
    <location>
        <begin position="62"/>
        <end position="628"/>
    </location>
</feature>
<dbReference type="Gene3D" id="3.30.200.20">
    <property type="entry name" value="Phosphorylase Kinase, domain 1"/>
    <property type="match status" value="1"/>
</dbReference>
<feature type="compositionally biased region" description="Polar residues" evidence="10">
    <location>
        <begin position="475"/>
        <end position="487"/>
    </location>
</feature>
<proteinExistence type="predicted"/>
<keyword evidence="2" id="KW-0723">Serine/threonine-protein kinase</keyword>
<evidence type="ECO:0000256" key="4">
    <source>
        <dbReference type="ARBA" id="ARBA00022741"/>
    </source>
</evidence>